<evidence type="ECO:0000256" key="3">
    <source>
        <dbReference type="ARBA" id="ARBA00023002"/>
    </source>
</evidence>
<protein>
    <submittedName>
        <fullName evidence="5">3-oxoacyl-ACP reductase</fullName>
    </submittedName>
</protein>
<proteinExistence type="inferred from homology"/>
<dbReference type="EMBL" id="LPJV01000059">
    <property type="protein sequence ID" value="KWF46781.1"/>
    <property type="molecule type" value="Genomic_DNA"/>
</dbReference>
<dbReference type="Pfam" id="PF13561">
    <property type="entry name" value="adh_short_C2"/>
    <property type="match status" value="1"/>
</dbReference>
<name>A0AAW3P9Z4_9BURK</name>
<dbReference type="GO" id="GO:0016491">
    <property type="term" value="F:oxidoreductase activity"/>
    <property type="evidence" value="ECO:0007669"/>
    <property type="project" value="UniProtKB-KW"/>
</dbReference>
<evidence type="ECO:0000256" key="1">
    <source>
        <dbReference type="ARBA" id="ARBA00006484"/>
    </source>
</evidence>
<comment type="caution">
    <text evidence="5">The sequence shown here is derived from an EMBL/GenBank/DDBJ whole genome shotgun (WGS) entry which is preliminary data.</text>
</comment>
<dbReference type="PANTHER" id="PTHR43618:SF8">
    <property type="entry name" value="7ALPHA-HYDROXYSTEROID DEHYDROGENASE"/>
    <property type="match status" value="1"/>
</dbReference>
<keyword evidence="2" id="KW-0521">NADP</keyword>
<dbReference type="Gene3D" id="3.40.50.720">
    <property type="entry name" value="NAD(P)-binding Rossmann-like Domain"/>
    <property type="match status" value="1"/>
</dbReference>
<gene>
    <name evidence="5" type="ORF">WL88_26105</name>
</gene>
<evidence type="ECO:0000259" key="4">
    <source>
        <dbReference type="SMART" id="SM00822"/>
    </source>
</evidence>
<dbReference type="SUPFAM" id="SSF51735">
    <property type="entry name" value="NAD(P)-binding Rossmann-fold domains"/>
    <property type="match status" value="1"/>
</dbReference>
<dbReference type="PROSITE" id="PS00061">
    <property type="entry name" value="ADH_SHORT"/>
    <property type="match status" value="1"/>
</dbReference>
<accession>A0AAW3P9Z4</accession>
<evidence type="ECO:0000256" key="2">
    <source>
        <dbReference type="ARBA" id="ARBA00022857"/>
    </source>
</evidence>
<feature type="domain" description="Ketoreductase" evidence="4">
    <location>
        <begin position="13"/>
        <end position="196"/>
    </location>
</feature>
<dbReference type="Proteomes" id="UP000063236">
    <property type="component" value="Unassembled WGS sequence"/>
</dbReference>
<dbReference type="FunFam" id="3.40.50.720:FF:000084">
    <property type="entry name" value="Short-chain dehydrogenase reductase"/>
    <property type="match status" value="1"/>
</dbReference>
<evidence type="ECO:0000313" key="6">
    <source>
        <dbReference type="Proteomes" id="UP000063236"/>
    </source>
</evidence>
<dbReference type="InterPro" id="IPR036291">
    <property type="entry name" value="NAD(P)-bd_dom_sf"/>
</dbReference>
<dbReference type="PRINTS" id="PR00080">
    <property type="entry name" value="SDRFAMILY"/>
</dbReference>
<keyword evidence="3" id="KW-0560">Oxidoreductase</keyword>
<dbReference type="SMART" id="SM00822">
    <property type="entry name" value="PKS_KR"/>
    <property type="match status" value="1"/>
</dbReference>
<comment type="similarity">
    <text evidence="1">Belongs to the short-chain dehydrogenases/reductases (SDR) family.</text>
</comment>
<dbReference type="InterPro" id="IPR020904">
    <property type="entry name" value="Sc_DH/Rdtase_CS"/>
</dbReference>
<evidence type="ECO:0000313" key="5">
    <source>
        <dbReference type="EMBL" id="KWF46781.1"/>
    </source>
</evidence>
<dbReference type="PANTHER" id="PTHR43618">
    <property type="entry name" value="7-ALPHA-HYDROXYSTEROID DEHYDROGENASE"/>
    <property type="match status" value="1"/>
</dbReference>
<dbReference type="PRINTS" id="PR00081">
    <property type="entry name" value="GDHRDH"/>
</dbReference>
<dbReference type="InterPro" id="IPR052178">
    <property type="entry name" value="Sec_Metab_Biosynth_SDR"/>
</dbReference>
<dbReference type="AlphaFoldDB" id="A0AAW3P9Z4"/>
<sequence length="260" mass="27248">MSVIDELFGVAGKSVLVTGGSRGIGQAIAEAFVKAGARVYISSRDADKCEETAAQLRQFGTCVPLPCNIASADDRRRLAESLKAHEPSLNVLINNAGALWAAPLAEYPESGWDKVFDLNVKGCFFLIKELVPLLAAGGSAADPARIINVGSIDAFHVPGHETYAYSSSKAALHHLTRHLAHQLAAKHITANVIAPGMFPSKMLAATLERKGVEVMVEPVPLKRLTSDSDMAGAAIYLASKAGSYVTGAVVPVDGGTATTL</sequence>
<dbReference type="InterPro" id="IPR002347">
    <property type="entry name" value="SDR_fam"/>
</dbReference>
<dbReference type="InterPro" id="IPR057326">
    <property type="entry name" value="KR_dom"/>
</dbReference>
<reference evidence="5 6" key="1">
    <citation type="submission" date="2015-11" db="EMBL/GenBank/DDBJ databases">
        <title>Expanding the genomic diversity of Burkholderia species for the development of highly accurate diagnostics.</title>
        <authorList>
            <person name="Sahl J."/>
            <person name="Keim P."/>
            <person name="Wagner D."/>
        </authorList>
    </citation>
    <scope>NUCLEOTIDE SEQUENCE [LARGE SCALE GENOMIC DNA]</scope>
    <source>
        <strain evidence="5 6">MSMB378WGS</strain>
    </source>
</reference>
<organism evidence="5 6">
    <name type="scientific">Burkholderia diffusa</name>
    <dbReference type="NCBI Taxonomy" id="488732"/>
    <lineage>
        <taxon>Bacteria</taxon>
        <taxon>Pseudomonadati</taxon>
        <taxon>Pseudomonadota</taxon>
        <taxon>Betaproteobacteria</taxon>
        <taxon>Burkholderiales</taxon>
        <taxon>Burkholderiaceae</taxon>
        <taxon>Burkholderia</taxon>
        <taxon>Burkholderia cepacia complex</taxon>
    </lineage>
</organism>